<accession>A0A2N1J7F2</accession>
<proteinExistence type="predicted"/>
<dbReference type="GO" id="GO:0006635">
    <property type="term" value="P:fatty acid beta-oxidation"/>
    <property type="evidence" value="ECO:0007669"/>
    <property type="project" value="TreeGrafter"/>
</dbReference>
<evidence type="ECO:0000313" key="2">
    <source>
        <dbReference type="Proteomes" id="UP000232875"/>
    </source>
</evidence>
<dbReference type="InterPro" id="IPR001753">
    <property type="entry name" value="Enoyl-CoA_hydra/iso"/>
</dbReference>
<dbReference type="GO" id="GO:0004165">
    <property type="term" value="F:delta(3)-delta(2)-enoyl-CoA isomerase activity"/>
    <property type="evidence" value="ECO:0007669"/>
    <property type="project" value="TreeGrafter"/>
</dbReference>
<evidence type="ECO:0000313" key="1">
    <source>
        <dbReference type="EMBL" id="PKI82474.1"/>
    </source>
</evidence>
<sequence>MSLSSKTYCTIEGNTPLVRLDFNADTRIWIMYFMGEQTPDNRLTHEFLVEGISPALQDVRKQWEKWVDEDDTDMGAALVTTSLLENKIYSNGLDLLNAIGDPNFFNDYLNRVFREFSTLPIPTVASIGGHAFAGGFTLACAHDYRVQNGERGYMCMNEIEFGAPIPTGMMSMLHSVISNPTVLRKVVLEGHRFPAKEAHAYGFVDIVASGGSEGTLKAAIELATKLRSRCAKNAWGQNREIIRKDALVKLRENDVFEPKL</sequence>
<dbReference type="PANTHER" id="PTHR11941:SF75">
    <property type="entry name" value="ENOYL-COA HYDRATASE_ISOMERASE FAMILY PROTEIN"/>
    <property type="match status" value="1"/>
</dbReference>
<organism evidence="1 2">
    <name type="scientific">Malassezia vespertilionis</name>
    <dbReference type="NCBI Taxonomy" id="2020962"/>
    <lineage>
        <taxon>Eukaryota</taxon>
        <taxon>Fungi</taxon>
        <taxon>Dikarya</taxon>
        <taxon>Basidiomycota</taxon>
        <taxon>Ustilaginomycotina</taxon>
        <taxon>Malasseziomycetes</taxon>
        <taxon>Malasseziales</taxon>
        <taxon>Malasseziaceae</taxon>
        <taxon>Malassezia</taxon>
    </lineage>
</organism>
<dbReference type="Gene3D" id="3.90.226.10">
    <property type="entry name" value="2-enoyl-CoA Hydratase, Chain A, domain 1"/>
    <property type="match status" value="1"/>
</dbReference>
<gene>
    <name evidence="1" type="ORF">MVES_003678</name>
</gene>
<dbReference type="SUPFAM" id="SSF52096">
    <property type="entry name" value="ClpP/crotonase"/>
    <property type="match status" value="1"/>
</dbReference>
<dbReference type="Proteomes" id="UP000232875">
    <property type="component" value="Unassembled WGS sequence"/>
</dbReference>
<protein>
    <recommendedName>
        <fullName evidence="3">Enoyl-CoA hydratase</fullName>
    </recommendedName>
</protein>
<evidence type="ECO:0008006" key="3">
    <source>
        <dbReference type="Google" id="ProtNLM"/>
    </source>
</evidence>
<dbReference type="OrthoDB" id="1696280at2759"/>
<dbReference type="Pfam" id="PF00378">
    <property type="entry name" value="ECH_1"/>
    <property type="match status" value="1"/>
</dbReference>
<dbReference type="STRING" id="2020962.A0A2N1J7F2"/>
<dbReference type="CDD" id="cd06558">
    <property type="entry name" value="crotonase-like"/>
    <property type="match status" value="1"/>
</dbReference>
<reference evidence="1 2" key="1">
    <citation type="submission" date="2017-10" db="EMBL/GenBank/DDBJ databases">
        <title>A novel species of cold-tolerant Malassezia isolated from bats.</title>
        <authorList>
            <person name="Lorch J.M."/>
            <person name="Palmer J.M."/>
            <person name="Vanderwolf K.J."/>
            <person name="Schmidt K.Z."/>
            <person name="Verant M.L."/>
            <person name="Weller T.J."/>
            <person name="Blehert D.S."/>
        </authorList>
    </citation>
    <scope>NUCLEOTIDE SEQUENCE [LARGE SCALE GENOMIC DNA]</scope>
    <source>
        <strain evidence="1 2">NWHC:44797-103</strain>
    </source>
</reference>
<name>A0A2N1J7F2_9BASI</name>
<dbReference type="GO" id="GO:0005777">
    <property type="term" value="C:peroxisome"/>
    <property type="evidence" value="ECO:0007669"/>
    <property type="project" value="TreeGrafter"/>
</dbReference>
<keyword evidence="2" id="KW-1185">Reference proteome</keyword>
<dbReference type="PANTHER" id="PTHR11941">
    <property type="entry name" value="ENOYL-COA HYDRATASE-RELATED"/>
    <property type="match status" value="1"/>
</dbReference>
<dbReference type="AlphaFoldDB" id="A0A2N1J7F2"/>
<dbReference type="EMBL" id="KZ454995">
    <property type="protein sequence ID" value="PKI82474.1"/>
    <property type="molecule type" value="Genomic_DNA"/>
</dbReference>
<dbReference type="InterPro" id="IPR029045">
    <property type="entry name" value="ClpP/crotonase-like_dom_sf"/>
</dbReference>